<dbReference type="GO" id="GO:0016020">
    <property type="term" value="C:membrane"/>
    <property type="evidence" value="ECO:0007669"/>
    <property type="project" value="InterPro"/>
</dbReference>
<dbReference type="Gene3D" id="3.90.226.10">
    <property type="entry name" value="2-enoyl-CoA Hydratase, Chain A, domain 1"/>
    <property type="match status" value="2"/>
</dbReference>
<name>A0A418NVP3_9SPHN</name>
<evidence type="ECO:0000256" key="1">
    <source>
        <dbReference type="ARBA" id="ARBA00008683"/>
    </source>
</evidence>
<feature type="active site" description="Nucleophile" evidence="5">
    <location>
        <position position="397"/>
    </location>
</feature>
<dbReference type="Pfam" id="PF01343">
    <property type="entry name" value="Peptidase_S49"/>
    <property type="match status" value="2"/>
</dbReference>
<dbReference type="SUPFAM" id="SSF52096">
    <property type="entry name" value="ClpP/crotonase"/>
    <property type="match status" value="2"/>
</dbReference>
<keyword evidence="2" id="KW-0645">Protease</keyword>
<dbReference type="RefSeq" id="WP_119585896.1">
    <property type="nucleotide sequence ID" value="NZ_CAWODQ010000012.1"/>
</dbReference>
<dbReference type="OrthoDB" id="9764363at2"/>
<evidence type="ECO:0000259" key="6">
    <source>
        <dbReference type="Pfam" id="PF01343"/>
    </source>
</evidence>
<dbReference type="InterPro" id="IPR002142">
    <property type="entry name" value="Peptidase_S49"/>
</dbReference>
<dbReference type="NCBIfam" id="TIGR00705">
    <property type="entry name" value="SppA_67K"/>
    <property type="match status" value="1"/>
</dbReference>
<dbReference type="InterPro" id="IPR047272">
    <property type="entry name" value="S49_SppA_C"/>
</dbReference>
<dbReference type="CDD" id="cd07023">
    <property type="entry name" value="S49_Sppa_N_C"/>
    <property type="match status" value="1"/>
</dbReference>
<sequence>MAFAGKVWRLLVGVKDALALIFLLLFFVALFAILSARPNPGMVREGALLLDIDGSVVEEVSPIDPIQALLSQSIPIREYAARDLVLAIDEAAGDERVEVLALDLTGFLGGGAVHMSEISGALDRFRAAGKPVYAYAYAYGDDAVLLAAHADEIWVDPMGGVVIMGPGGESPYFGQALERFNVTANVFRVGAYKSAVEPWTQAGMSPEARENLTQLLATLWQEWRANVTTARPQADIELVTENVAEWMAASNNDPAQAALAAGLADRIGTRVEWGERIANEVGEDEWSDEPGSFAATQYDPWLAEARGKVDTGGDGRIGVITVAGEISDGEAGPGSAGATRIARLLDNALDDDLDALVVRVNSPGGTVTGSETIRRAIMRHRQAGTPVAVSMGNYAASGGYWIATPAERIFAEPETLTGSIGVFLVIPSFEGVLAEYGVTTDGVRTTGLSGQPDILAGFTPEANALLQASTESYYARFLALVAEARGITPERADELGQGRVWDGGAARQLGLVDQFGDLDAAIAWAAGRANLDEGAYEVRYLGDSTPTYDTLLAQLLLGGNDASQEGSRDLASIFARRETAQLGQVMQSIDSFMAAEGVQARCLECAAVPSGARPINPKGSGPTWLGMLAKLAFD</sequence>
<reference evidence="7 8" key="1">
    <citation type="submission" date="2018-08" db="EMBL/GenBank/DDBJ databases">
        <title>Erythrobacter zhengii sp.nov., a bacterium isolated from deep-sea sediment.</title>
        <authorList>
            <person name="Fang C."/>
            <person name="Wu Y.-H."/>
            <person name="Sun C."/>
            <person name="Wang H."/>
            <person name="Cheng H."/>
            <person name="Meng F.-X."/>
            <person name="Wang C.-S."/>
            <person name="Xu X.-W."/>
        </authorList>
    </citation>
    <scope>NUCLEOTIDE SEQUENCE [LARGE SCALE GENOMIC DNA]</scope>
    <source>
        <strain evidence="7 8">V18</strain>
    </source>
</reference>
<organism evidence="7 8">
    <name type="scientific">Aurantiacibacter zhengii</name>
    <dbReference type="NCBI Taxonomy" id="2307003"/>
    <lineage>
        <taxon>Bacteria</taxon>
        <taxon>Pseudomonadati</taxon>
        <taxon>Pseudomonadota</taxon>
        <taxon>Alphaproteobacteria</taxon>
        <taxon>Sphingomonadales</taxon>
        <taxon>Erythrobacteraceae</taxon>
        <taxon>Aurantiacibacter</taxon>
    </lineage>
</organism>
<dbReference type="PIRSF" id="PIRSF001217">
    <property type="entry name" value="Protease_4_SppA"/>
    <property type="match status" value="1"/>
</dbReference>
<dbReference type="AlphaFoldDB" id="A0A418NVP3"/>
<gene>
    <name evidence="7" type="primary">sppA</name>
    <name evidence="7" type="ORF">D2V07_06565</name>
</gene>
<evidence type="ECO:0000313" key="7">
    <source>
        <dbReference type="EMBL" id="RIV88095.1"/>
    </source>
</evidence>
<evidence type="ECO:0000256" key="3">
    <source>
        <dbReference type="ARBA" id="ARBA00022801"/>
    </source>
</evidence>
<dbReference type="PANTHER" id="PTHR33209:SF1">
    <property type="entry name" value="PEPTIDASE S49 DOMAIN-CONTAINING PROTEIN"/>
    <property type="match status" value="1"/>
</dbReference>
<feature type="domain" description="Peptidase S49" evidence="6">
    <location>
        <begin position="380"/>
        <end position="531"/>
    </location>
</feature>
<dbReference type="InterPro" id="IPR004634">
    <property type="entry name" value="Pept_S49_pIV"/>
</dbReference>
<evidence type="ECO:0000256" key="5">
    <source>
        <dbReference type="PIRSR" id="PIRSR001217-1"/>
    </source>
</evidence>
<protein>
    <submittedName>
        <fullName evidence="7">Signal peptide peptidase SppA</fullName>
    </submittedName>
</protein>
<feature type="active site" description="Proton donor/acceptor" evidence="5">
    <location>
        <position position="193"/>
    </location>
</feature>
<comment type="similarity">
    <text evidence="1">Belongs to the peptidase S49 family.</text>
</comment>
<dbReference type="Proteomes" id="UP000286576">
    <property type="component" value="Unassembled WGS sequence"/>
</dbReference>
<feature type="domain" description="Peptidase S49" evidence="6">
    <location>
        <begin position="125"/>
        <end position="278"/>
    </location>
</feature>
<keyword evidence="8" id="KW-1185">Reference proteome</keyword>
<dbReference type="InterPro" id="IPR029045">
    <property type="entry name" value="ClpP/crotonase-like_dom_sf"/>
</dbReference>
<dbReference type="EMBL" id="QXFL01000002">
    <property type="protein sequence ID" value="RIV88095.1"/>
    <property type="molecule type" value="Genomic_DNA"/>
</dbReference>
<evidence type="ECO:0000256" key="2">
    <source>
        <dbReference type="ARBA" id="ARBA00022670"/>
    </source>
</evidence>
<comment type="caution">
    <text evidence="7">The sequence shown here is derived from an EMBL/GenBank/DDBJ whole genome shotgun (WGS) entry which is preliminary data.</text>
</comment>
<keyword evidence="3" id="KW-0378">Hydrolase</keyword>
<dbReference type="GO" id="GO:0006465">
    <property type="term" value="P:signal peptide processing"/>
    <property type="evidence" value="ECO:0007669"/>
    <property type="project" value="InterPro"/>
</dbReference>
<dbReference type="Gene3D" id="6.20.330.10">
    <property type="match status" value="1"/>
</dbReference>
<accession>A0A418NVP3</accession>
<keyword evidence="4" id="KW-0720">Serine protease</keyword>
<proteinExistence type="inferred from homology"/>
<dbReference type="CDD" id="cd07018">
    <property type="entry name" value="S49_SppA_67K_type"/>
    <property type="match status" value="1"/>
</dbReference>
<dbReference type="PANTHER" id="PTHR33209">
    <property type="entry name" value="PROTEASE 4"/>
    <property type="match status" value="1"/>
</dbReference>
<evidence type="ECO:0000256" key="4">
    <source>
        <dbReference type="ARBA" id="ARBA00022825"/>
    </source>
</evidence>
<evidence type="ECO:0000313" key="8">
    <source>
        <dbReference type="Proteomes" id="UP000286576"/>
    </source>
</evidence>
<dbReference type="GO" id="GO:0008236">
    <property type="term" value="F:serine-type peptidase activity"/>
    <property type="evidence" value="ECO:0007669"/>
    <property type="project" value="UniProtKB-KW"/>
</dbReference>
<dbReference type="InterPro" id="IPR047217">
    <property type="entry name" value="S49_SppA_67K_type_N"/>
</dbReference>